<comment type="caution">
    <text evidence="6">The sequence shown here is derived from an EMBL/GenBank/DDBJ whole genome shotgun (WGS) entry which is preliminary data.</text>
</comment>
<evidence type="ECO:0000259" key="5">
    <source>
        <dbReference type="PROSITE" id="PS50975"/>
    </source>
</evidence>
<dbReference type="Gene3D" id="3.30.470.20">
    <property type="entry name" value="ATP-grasp fold, B domain"/>
    <property type="match status" value="2"/>
</dbReference>
<keyword evidence="1" id="KW-0436">Ligase</keyword>
<evidence type="ECO:0000313" key="6">
    <source>
        <dbReference type="EMBL" id="GMI21899.1"/>
    </source>
</evidence>
<dbReference type="Pfam" id="PF01071">
    <property type="entry name" value="GARS_A"/>
    <property type="match status" value="1"/>
</dbReference>
<dbReference type="PROSITE" id="PS50975">
    <property type="entry name" value="ATP_GRASP"/>
    <property type="match status" value="1"/>
</dbReference>
<evidence type="ECO:0000256" key="2">
    <source>
        <dbReference type="ARBA" id="ARBA00022741"/>
    </source>
</evidence>
<dbReference type="Proteomes" id="UP001165060">
    <property type="component" value="Unassembled WGS sequence"/>
</dbReference>
<dbReference type="PANTHER" id="PTHR43585:SF2">
    <property type="entry name" value="ATP-GRASP ENZYME FSQD"/>
    <property type="match status" value="1"/>
</dbReference>
<sequence>MVGCESGVELTDELTDLWQKEFAPKDINHVMTNGTSMSRARRDKFLMGEAVRNAGVRAAKQRLIGGDDFASVEAFVDECRDEDGAFKVVLKPVASAGSEGVYFAENVEQCRKYYNEIFGSTNVFGHLNESVLIQEFLEGKEYVVDTVSVEGIHKTVAIWEYDKRPCNGAQFVYFGMRLYESETGEREDALVNGWYWLAMQRLVLVEVGSRPHGGEGTFVKMADRAIGYNQLSVMIDAHENRSKFYSLPERPRKHKESAMEVCMVSRQEGHLAGIPLENEIRSLASFVDVEWNVTVGQNIPITVDFITNPGAVLLVHKEKEVVEADQAKIHEMELNGLFDIRRVRLDTL</sequence>
<evidence type="ECO:0000256" key="4">
    <source>
        <dbReference type="PROSITE-ProRule" id="PRU00409"/>
    </source>
</evidence>
<dbReference type="InterPro" id="IPR020561">
    <property type="entry name" value="PRibGlycinamid_synth_ATP-grasp"/>
</dbReference>
<accession>A0ABQ6M977</accession>
<dbReference type="PANTHER" id="PTHR43585">
    <property type="entry name" value="FUMIPYRROLE BIOSYNTHESIS PROTEIN C"/>
    <property type="match status" value="1"/>
</dbReference>
<proteinExistence type="predicted"/>
<keyword evidence="2 4" id="KW-0547">Nucleotide-binding</keyword>
<dbReference type="EMBL" id="BRYB01002569">
    <property type="protein sequence ID" value="GMI21899.1"/>
    <property type="molecule type" value="Genomic_DNA"/>
</dbReference>
<evidence type="ECO:0000256" key="3">
    <source>
        <dbReference type="ARBA" id="ARBA00022840"/>
    </source>
</evidence>
<gene>
    <name evidence="6" type="ORF">TeGR_g2153</name>
</gene>
<keyword evidence="3 4" id="KW-0067">ATP-binding</keyword>
<feature type="domain" description="ATP-grasp" evidence="5">
    <location>
        <begin position="48"/>
        <end position="285"/>
    </location>
</feature>
<name>A0ABQ6M977_9STRA</name>
<dbReference type="SUPFAM" id="SSF56059">
    <property type="entry name" value="Glutathione synthetase ATP-binding domain-like"/>
    <property type="match status" value="1"/>
</dbReference>
<evidence type="ECO:0000256" key="1">
    <source>
        <dbReference type="ARBA" id="ARBA00022598"/>
    </source>
</evidence>
<organism evidence="6 7">
    <name type="scientific">Tetraparma gracilis</name>
    <dbReference type="NCBI Taxonomy" id="2962635"/>
    <lineage>
        <taxon>Eukaryota</taxon>
        <taxon>Sar</taxon>
        <taxon>Stramenopiles</taxon>
        <taxon>Ochrophyta</taxon>
        <taxon>Bolidophyceae</taxon>
        <taxon>Parmales</taxon>
        <taxon>Triparmaceae</taxon>
        <taxon>Tetraparma</taxon>
    </lineage>
</organism>
<keyword evidence="7" id="KW-1185">Reference proteome</keyword>
<protein>
    <recommendedName>
        <fullName evidence="5">ATP-grasp domain-containing protein</fullName>
    </recommendedName>
</protein>
<dbReference type="InterPro" id="IPR052032">
    <property type="entry name" value="ATP-dep_AA_Ligase"/>
</dbReference>
<dbReference type="InterPro" id="IPR011761">
    <property type="entry name" value="ATP-grasp"/>
</dbReference>
<evidence type="ECO:0000313" key="7">
    <source>
        <dbReference type="Proteomes" id="UP001165060"/>
    </source>
</evidence>
<reference evidence="6 7" key="1">
    <citation type="journal article" date="2023" name="Commun. Biol.">
        <title>Genome analysis of Parmales, the sister group of diatoms, reveals the evolutionary specialization of diatoms from phago-mixotrophs to photoautotrophs.</title>
        <authorList>
            <person name="Ban H."/>
            <person name="Sato S."/>
            <person name="Yoshikawa S."/>
            <person name="Yamada K."/>
            <person name="Nakamura Y."/>
            <person name="Ichinomiya M."/>
            <person name="Sato N."/>
            <person name="Blanc-Mathieu R."/>
            <person name="Endo H."/>
            <person name="Kuwata A."/>
            <person name="Ogata H."/>
        </authorList>
    </citation>
    <scope>NUCLEOTIDE SEQUENCE [LARGE SCALE GENOMIC DNA]</scope>
</reference>